<dbReference type="Proteomes" id="UP000593765">
    <property type="component" value="Chromosome"/>
</dbReference>
<protein>
    <submittedName>
        <fullName evidence="9">Site-specific integrase</fullName>
    </submittedName>
</protein>
<dbReference type="CDD" id="cd00796">
    <property type="entry name" value="INT_Rci_Hp1_C"/>
    <property type="match status" value="1"/>
</dbReference>
<feature type="compositionally biased region" description="Polar residues" evidence="6">
    <location>
        <begin position="414"/>
        <end position="428"/>
    </location>
</feature>
<keyword evidence="4" id="KW-0233">DNA recombination</keyword>
<dbReference type="PANTHER" id="PTHR30349">
    <property type="entry name" value="PHAGE INTEGRASE-RELATED"/>
    <property type="match status" value="1"/>
</dbReference>
<feature type="domain" description="Tyr recombinase" evidence="7">
    <location>
        <begin position="191"/>
        <end position="393"/>
    </location>
</feature>
<dbReference type="InterPro" id="IPR011010">
    <property type="entry name" value="DNA_brk_join_enz"/>
</dbReference>
<keyword evidence="2" id="KW-0229">DNA integration</keyword>
<organism evidence="9 10">
    <name type="scientific">Humisphaera borealis</name>
    <dbReference type="NCBI Taxonomy" id="2807512"/>
    <lineage>
        <taxon>Bacteria</taxon>
        <taxon>Pseudomonadati</taxon>
        <taxon>Planctomycetota</taxon>
        <taxon>Phycisphaerae</taxon>
        <taxon>Tepidisphaerales</taxon>
        <taxon>Tepidisphaeraceae</taxon>
        <taxon>Humisphaera</taxon>
    </lineage>
</organism>
<dbReference type="InterPro" id="IPR050090">
    <property type="entry name" value="Tyrosine_recombinase_XerCD"/>
</dbReference>
<evidence type="ECO:0000256" key="1">
    <source>
        <dbReference type="ARBA" id="ARBA00008857"/>
    </source>
</evidence>
<proteinExistence type="inferred from homology"/>
<dbReference type="InterPro" id="IPR044068">
    <property type="entry name" value="CB"/>
</dbReference>
<accession>A0A7M2WZN8</accession>
<keyword evidence="3 5" id="KW-0238">DNA-binding</keyword>
<dbReference type="InterPro" id="IPR002104">
    <property type="entry name" value="Integrase_catalytic"/>
</dbReference>
<dbReference type="PROSITE" id="PS51900">
    <property type="entry name" value="CB"/>
    <property type="match status" value="1"/>
</dbReference>
<gene>
    <name evidence="9" type="ORF">IPV69_06295</name>
</gene>
<dbReference type="InterPro" id="IPR013762">
    <property type="entry name" value="Integrase-like_cat_sf"/>
</dbReference>
<evidence type="ECO:0000256" key="4">
    <source>
        <dbReference type="ARBA" id="ARBA00023172"/>
    </source>
</evidence>
<evidence type="ECO:0000256" key="5">
    <source>
        <dbReference type="PROSITE-ProRule" id="PRU01248"/>
    </source>
</evidence>
<dbReference type="PROSITE" id="PS51898">
    <property type="entry name" value="TYR_RECOMBINASE"/>
    <property type="match status" value="1"/>
</dbReference>
<dbReference type="AlphaFoldDB" id="A0A7M2WZN8"/>
<name>A0A7M2WZN8_9BACT</name>
<evidence type="ECO:0000256" key="6">
    <source>
        <dbReference type="SAM" id="MobiDB-lite"/>
    </source>
</evidence>
<evidence type="ECO:0000313" key="9">
    <source>
        <dbReference type="EMBL" id="QOV90968.1"/>
    </source>
</evidence>
<dbReference type="InterPro" id="IPR010998">
    <property type="entry name" value="Integrase_recombinase_N"/>
</dbReference>
<keyword evidence="10" id="KW-1185">Reference proteome</keyword>
<comment type="similarity">
    <text evidence="1">Belongs to the 'phage' integrase family.</text>
</comment>
<evidence type="ECO:0000256" key="3">
    <source>
        <dbReference type="ARBA" id="ARBA00023125"/>
    </source>
</evidence>
<evidence type="ECO:0000256" key="2">
    <source>
        <dbReference type="ARBA" id="ARBA00022908"/>
    </source>
</evidence>
<evidence type="ECO:0000259" key="8">
    <source>
        <dbReference type="PROSITE" id="PS51900"/>
    </source>
</evidence>
<dbReference type="Pfam" id="PF00589">
    <property type="entry name" value="Phage_integrase"/>
    <property type="match status" value="1"/>
</dbReference>
<dbReference type="SUPFAM" id="SSF56349">
    <property type="entry name" value="DNA breaking-rejoining enzymes"/>
    <property type="match status" value="1"/>
</dbReference>
<evidence type="ECO:0000259" key="7">
    <source>
        <dbReference type="PROSITE" id="PS51898"/>
    </source>
</evidence>
<dbReference type="Gene3D" id="1.10.443.10">
    <property type="entry name" value="Intergrase catalytic core"/>
    <property type="match status" value="1"/>
</dbReference>
<reference evidence="9 10" key="1">
    <citation type="submission" date="2020-10" db="EMBL/GenBank/DDBJ databases">
        <title>Wide distribution of Phycisphaera-like planctomycetes from WD2101 soil group in peatlands and genome analysis of the first cultivated representative.</title>
        <authorList>
            <person name="Dedysh S.N."/>
            <person name="Beletsky A.V."/>
            <person name="Ivanova A."/>
            <person name="Kulichevskaya I.S."/>
            <person name="Suzina N.E."/>
            <person name="Philippov D.A."/>
            <person name="Rakitin A.L."/>
            <person name="Mardanov A.V."/>
            <person name="Ravin N.V."/>
        </authorList>
    </citation>
    <scope>NUCLEOTIDE SEQUENCE [LARGE SCALE GENOMIC DNA]</scope>
    <source>
        <strain evidence="9 10">M1803</strain>
    </source>
</reference>
<dbReference type="GO" id="GO:0015074">
    <property type="term" value="P:DNA integration"/>
    <property type="evidence" value="ECO:0007669"/>
    <property type="project" value="UniProtKB-KW"/>
</dbReference>
<dbReference type="KEGG" id="hbs:IPV69_06295"/>
<evidence type="ECO:0000313" key="10">
    <source>
        <dbReference type="Proteomes" id="UP000593765"/>
    </source>
</evidence>
<sequence length="428" mass="49054">MPRKAKNPPVQCRYFTWKLRQRNDVWFADGRSGELNLGRHSLNTRDLEQARQLLADLDLEKAIETGRASPSARAAPAAAPLELEVGRQRYFAHVGRAPQLGGARPQTVQRYKAVFDKFFPWLRDRGIRHWNGVDRHAVADYITWLDEQDHSSFTLYLEGTTIKQAVNHLIRQSLLPPGNKIELAILRAETTTRYCWREEEVVAMIEQCFADPKLHWLGYVLVGLATTGLRIGELASRKWSDFDLENGVIRLSDHRLRSVRSKRHQARTTKGKRDRSFPIHPHLRAILEQLPRHPDGYVFRAACGGKLDDDKVRKSLIRDVQKPLAKRFPSVGDDELGFADGTPHSFRHYFVVAAVHVGVNQRTIQDWLGHRDSKMVAWYYHQFSEQSQVEMNKLKEIAGGSDAAWRQLLPPVNNEGSTPRQNDVLENT</sequence>
<feature type="region of interest" description="Disordered" evidence="6">
    <location>
        <begin position="408"/>
        <end position="428"/>
    </location>
</feature>
<dbReference type="RefSeq" id="WP_206294074.1">
    <property type="nucleotide sequence ID" value="NZ_CP063458.1"/>
</dbReference>
<dbReference type="EMBL" id="CP063458">
    <property type="protein sequence ID" value="QOV90968.1"/>
    <property type="molecule type" value="Genomic_DNA"/>
</dbReference>
<dbReference type="PANTHER" id="PTHR30349:SF41">
    <property type="entry name" value="INTEGRASE_RECOMBINASE PROTEIN MJ0367-RELATED"/>
    <property type="match status" value="1"/>
</dbReference>
<dbReference type="Gene3D" id="1.10.150.130">
    <property type="match status" value="1"/>
</dbReference>
<dbReference type="GO" id="GO:0003677">
    <property type="term" value="F:DNA binding"/>
    <property type="evidence" value="ECO:0007669"/>
    <property type="project" value="UniProtKB-UniRule"/>
</dbReference>
<dbReference type="GO" id="GO:0006310">
    <property type="term" value="P:DNA recombination"/>
    <property type="evidence" value="ECO:0007669"/>
    <property type="project" value="UniProtKB-KW"/>
</dbReference>
<feature type="domain" description="Core-binding (CB)" evidence="8">
    <location>
        <begin position="81"/>
        <end position="170"/>
    </location>
</feature>